<evidence type="ECO:0000256" key="6">
    <source>
        <dbReference type="ARBA" id="ARBA00022748"/>
    </source>
</evidence>
<gene>
    <name evidence="11" type="ORF">DHM44_05545</name>
</gene>
<dbReference type="PANTHER" id="PTHR30071:SF1">
    <property type="entry name" value="CYTOCHROME B_B6 PROTEIN-RELATED"/>
    <property type="match status" value="1"/>
</dbReference>
<feature type="transmembrane region" description="Helical" evidence="9">
    <location>
        <begin position="77"/>
        <end position="97"/>
    </location>
</feature>
<dbReference type="InterPro" id="IPR002541">
    <property type="entry name" value="Cyt_c_assembly"/>
</dbReference>
<evidence type="ECO:0000313" key="12">
    <source>
        <dbReference type="Proteomes" id="UP000262325"/>
    </source>
</evidence>
<dbReference type="InterPro" id="IPR045062">
    <property type="entry name" value="Cyt_c_biogenesis_CcsA/CcmC"/>
</dbReference>
<evidence type="ECO:0000313" key="11">
    <source>
        <dbReference type="EMBL" id="HCW93128.1"/>
    </source>
</evidence>
<keyword evidence="8 9" id="KW-0472">Membrane</keyword>
<dbReference type="Proteomes" id="UP000262325">
    <property type="component" value="Unassembled WGS sequence"/>
</dbReference>
<evidence type="ECO:0000256" key="7">
    <source>
        <dbReference type="ARBA" id="ARBA00022989"/>
    </source>
</evidence>
<protein>
    <recommendedName>
        <fullName evidence="4">Heme exporter protein C</fullName>
    </recommendedName>
</protein>
<comment type="function">
    <text evidence="1">Required for the export of heme to the periplasm for the biogenesis of c-type cytochromes.</text>
</comment>
<proteinExistence type="inferred from homology"/>
<comment type="similarity">
    <text evidence="3">Belongs to the CcmC/CycZ/HelC family.</text>
</comment>
<comment type="caution">
    <text evidence="11">The sequence shown here is derived from an EMBL/GenBank/DDBJ whole genome shotgun (WGS) entry which is preliminary data.</text>
</comment>
<reference evidence="11 12" key="1">
    <citation type="journal article" date="2018" name="Nat. Biotechnol.">
        <title>A standardized bacterial taxonomy based on genome phylogeny substantially revises the tree of life.</title>
        <authorList>
            <person name="Parks D.H."/>
            <person name="Chuvochina M."/>
            <person name="Waite D.W."/>
            <person name="Rinke C."/>
            <person name="Skarshewski A."/>
            <person name="Chaumeil P.A."/>
            <person name="Hugenholtz P."/>
        </authorList>
    </citation>
    <scope>NUCLEOTIDE SEQUENCE [LARGE SCALE GENOMIC DNA]</scope>
    <source>
        <strain evidence="11">UBA8672</strain>
    </source>
</reference>
<evidence type="ECO:0000256" key="1">
    <source>
        <dbReference type="ARBA" id="ARBA00002442"/>
    </source>
</evidence>
<dbReference type="GO" id="GO:0020037">
    <property type="term" value="F:heme binding"/>
    <property type="evidence" value="ECO:0007669"/>
    <property type="project" value="InterPro"/>
</dbReference>
<dbReference type="Pfam" id="PF01578">
    <property type="entry name" value="Cytochrom_C_asm"/>
    <property type="match status" value="1"/>
</dbReference>
<evidence type="ECO:0000256" key="4">
    <source>
        <dbReference type="ARBA" id="ARBA00016463"/>
    </source>
</evidence>
<name>A0A3D5QBP1_FLESI</name>
<feature type="transmembrane region" description="Helical" evidence="9">
    <location>
        <begin position="139"/>
        <end position="162"/>
    </location>
</feature>
<dbReference type="PANTHER" id="PTHR30071">
    <property type="entry name" value="HEME EXPORTER PROTEIN C"/>
    <property type="match status" value="1"/>
</dbReference>
<dbReference type="InterPro" id="IPR003557">
    <property type="entry name" value="Cyt_c_biogenesis_CcmC"/>
</dbReference>
<dbReference type="GO" id="GO:0015232">
    <property type="term" value="F:heme transmembrane transporter activity"/>
    <property type="evidence" value="ECO:0007669"/>
    <property type="project" value="InterPro"/>
</dbReference>
<feature type="domain" description="Cytochrome c assembly protein" evidence="10">
    <location>
        <begin position="11"/>
        <end position="166"/>
    </location>
</feature>
<accession>A0A3D5QBP1</accession>
<evidence type="ECO:0000256" key="9">
    <source>
        <dbReference type="SAM" id="Phobius"/>
    </source>
</evidence>
<evidence type="ECO:0000256" key="5">
    <source>
        <dbReference type="ARBA" id="ARBA00022692"/>
    </source>
</evidence>
<dbReference type="EMBL" id="DPPF01000111">
    <property type="protein sequence ID" value="HCW93128.1"/>
    <property type="molecule type" value="Genomic_DNA"/>
</dbReference>
<organism evidence="11 12">
    <name type="scientific">Flexistipes sinusarabici</name>
    <dbReference type="NCBI Taxonomy" id="2352"/>
    <lineage>
        <taxon>Bacteria</taxon>
        <taxon>Pseudomonadati</taxon>
        <taxon>Deferribacterota</taxon>
        <taxon>Deferribacteres</taxon>
        <taxon>Deferribacterales</taxon>
        <taxon>Flexistipitaceae</taxon>
        <taxon>Flexistipes</taxon>
    </lineage>
</organism>
<feature type="transmembrane region" description="Helical" evidence="9">
    <location>
        <begin position="7"/>
        <end position="26"/>
    </location>
</feature>
<evidence type="ECO:0000256" key="8">
    <source>
        <dbReference type="ARBA" id="ARBA00023136"/>
    </source>
</evidence>
<dbReference type="GO" id="GO:0005886">
    <property type="term" value="C:plasma membrane"/>
    <property type="evidence" value="ECO:0007669"/>
    <property type="project" value="TreeGrafter"/>
</dbReference>
<feature type="transmembrane region" description="Helical" evidence="9">
    <location>
        <begin position="109"/>
        <end position="127"/>
    </location>
</feature>
<dbReference type="AlphaFoldDB" id="A0A3D5QBP1"/>
<sequence length="223" mass="25564">MKLSALIDALAFLAVALGLYFAFIYAPVENVMGPIQKIFYFHVASAWISFFAFFVTFICSFFVLFTNRYIFDDIASGSAEIGIIFCTIVLITGPIWAKPIWGTWWTWDPRLTTTLILWFIYVGYLMLRKFLDEEDKRAKFSAALGIIGFIDVPIVFFSIRWWRTIHPNVLQKGGGGLAPEMLTALFVSIFAFTLLYIMLVVKTVAIKHMFRRYEKIASNKGEI</sequence>
<evidence type="ECO:0000256" key="3">
    <source>
        <dbReference type="ARBA" id="ARBA00005840"/>
    </source>
</evidence>
<feature type="transmembrane region" description="Helical" evidence="9">
    <location>
        <begin position="38"/>
        <end position="65"/>
    </location>
</feature>
<keyword evidence="5 9" id="KW-0812">Transmembrane</keyword>
<evidence type="ECO:0000256" key="2">
    <source>
        <dbReference type="ARBA" id="ARBA00004141"/>
    </source>
</evidence>
<dbReference type="GO" id="GO:0017004">
    <property type="term" value="P:cytochrome complex assembly"/>
    <property type="evidence" value="ECO:0007669"/>
    <property type="project" value="UniProtKB-KW"/>
</dbReference>
<feature type="transmembrane region" description="Helical" evidence="9">
    <location>
        <begin position="182"/>
        <end position="205"/>
    </location>
</feature>
<dbReference type="PRINTS" id="PR01386">
    <property type="entry name" value="CCMCBIOGNSIS"/>
</dbReference>
<evidence type="ECO:0000259" key="10">
    <source>
        <dbReference type="Pfam" id="PF01578"/>
    </source>
</evidence>
<keyword evidence="7 9" id="KW-1133">Transmembrane helix</keyword>
<comment type="subcellular location">
    <subcellularLocation>
        <location evidence="2">Membrane</location>
        <topology evidence="2">Multi-pass membrane protein</topology>
    </subcellularLocation>
</comment>
<keyword evidence="6" id="KW-0201">Cytochrome c-type biogenesis</keyword>